<dbReference type="InterPro" id="IPR050625">
    <property type="entry name" value="ParA/MinD_ATPase"/>
</dbReference>
<dbReference type="SUPFAM" id="SSF52540">
    <property type="entry name" value="P-loop containing nucleoside triphosphate hydrolases"/>
    <property type="match status" value="1"/>
</dbReference>
<evidence type="ECO:0000256" key="2">
    <source>
        <dbReference type="ARBA" id="ARBA00022840"/>
    </source>
</evidence>
<dbReference type="Gene3D" id="3.40.50.300">
    <property type="entry name" value="P-loop containing nucleotide triphosphate hydrolases"/>
    <property type="match status" value="1"/>
</dbReference>
<gene>
    <name evidence="3" type="ORF">RWD45_05765</name>
</gene>
<protein>
    <submittedName>
        <fullName evidence="3">Uncharacterized protein</fullName>
    </submittedName>
</protein>
<evidence type="ECO:0000313" key="4">
    <source>
        <dbReference type="Proteomes" id="UP001275315"/>
    </source>
</evidence>
<dbReference type="InterPro" id="IPR027417">
    <property type="entry name" value="P-loop_NTPase"/>
</dbReference>
<sequence>MPFVLAADECIVVTTPEPTSITDAYSMMKHIINKEQKMPIYIVMNQVDTVKSGRKVFENLQQVVSRFLNVNIQMLGILPYDRLVSQAVIRQTPYVLLDNKADISRAMQKTAFNFITQSSSRIVETGTPRSFIHKLRHFLRKR</sequence>
<dbReference type="Proteomes" id="UP001275315">
    <property type="component" value="Unassembled WGS sequence"/>
</dbReference>
<name>A0ABU5CQV7_9BACI</name>
<keyword evidence="4" id="KW-1185">Reference proteome</keyword>
<comment type="caution">
    <text evidence="3">The sequence shown here is derived from an EMBL/GenBank/DDBJ whole genome shotgun (WGS) entry which is preliminary data.</text>
</comment>
<evidence type="ECO:0000256" key="1">
    <source>
        <dbReference type="ARBA" id="ARBA00022741"/>
    </source>
</evidence>
<keyword evidence="2" id="KW-0067">ATP-binding</keyword>
<dbReference type="PANTHER" id="PTHR43384:SF4">
    <property type="entry name" value="CELLULOSE BIOSYNTHESIS PROTEIN BCSQ-RELATED"/>
    <property type="match status" value="1"/>
</dbReference>
<reference evidence="3 4" key="1">
    <citation type="submission" date="2023-10" db="EMBL/GenBank/DDBJ databases">
        <title>Virgibacillus soli CC-YMP-6 genome.</title>
        <authorList>
            <person name="Miliotis G."/>
            <person name="Sengupta P."/>
            <person name="Hameed A."/>
            <person name="Chuvochina M."/>
            <person name="Mcdonagh F."/>
            <person name="Simpson A.C."/>
            <person name="Singh N.K."/>
            <person name="Rekha P.D."/>
            <person name="Raman K."/>
            <person name="Hugenholtz P."/>
            <person name="Venkateswaran K."/>
        </authorList>
    </citation>
    <scope>NUCLEOTIDE SEQUENCE [LARGE SCALE GENOMIC DNA]</scope>
    <source>
        <strain evidence="3 4">CC-YMP-6</strain>
    </source>
</reference>
<dbReference type="PANTHER" id="PTHR43384">
    <property type="entry name" value="SEPTUM SITE-DETERMINING PROTEIN MIND HOMOLOG, CHLOROPLASTIC-RELATED"/>
    <property type="match status" value="1"/>
</dbReference>
<evidence type="ECO:0000313" key="3">
    <source>
        <dbReference type="EMBL" id="MDY0408179.1"/>
    </source>
</evidence>
<keyword evidence="1" id="KW-0547">Nucleotide-binding</keyword>
<organism evidence="3 4">
    <name type="scientific">Paracerasibacillus soli</name>
    <dbReference type="NCBI Taxonomy" id="480284"/>
    <lineage>
        <taxon>Bacteria</taxon>
        <taxon>Bacillati</taxon>
        <taxon>Bacillota</taxon>
        <taxon>Bacilli</taxon>
        <taxon>Bacillales</taxon>
        <taxon>Bacillaceae</taxon>
        <taxon>Paracerasibacillus</taxon>
    </lineage>
</organism>
<accession>A0ABU5CQV7</accession>
<dbReference type="RefSeq" id="WP_320378932.1">
    <property type="nucleotide sequence ID" value="NZ_JAWDIQ010000001.1"/>
</dbReference>
<proteinExistence type="predicted"/>
<dbReference type="EMBL" id="JAWDIQ010000001">
    <property type="protein sequence ID" value="MDY0408179.1"/>
    <property type="molecule type" value="Genomic_DNA"/>
</dbReference>